<dbReference type="InterPro" id="IPR036890">
    <property type="entry name" value="HATPase_C_sf"/>
</dbReference>
<dbReference type="OrthoDB" id="4327509at2"/>
<dbReference type="PANTHER" id="PTHR35526:SF3">
    <property type="entry name" value="ANTI-SIGMA-F FACTOR RSBW"/>
    <property type="match status" value="1"/>
</dbReference>
<accession>A0A3E0H7B4</accession>
<feature type="domain" description="STAS" evidence="2">
    <location>
        <begin position="7"/>
        <end position="117"/>
    </location>
</feature>
<dbReference type="SUPFAM" id="SSF55874">
    <property type="entry name" value="ATPase domain of HSP90 chaperone/DNA topoisomerase II/histidine kinase"/>
    <property type="match status" value="1"/>
</dbReference>
<dbReference type="InterPro" id="IPR036513">
    <property type="entry name" value="STAS_dom_sf"/>
</dbReference>
<dbReference type="Pfam" id="PF13581">
    <property type="entry name" value="HATPase_c_2"/>
    <property type="match status" value="1"/>
</dbReference>
<reference evidence="3 4" key="1">
    <citation type="submission" date="2018-08" db="EMBL/GenBank/DDBJ databases">
        <title>Genomic Encyclopedia of Archaeal and Bacterial Type Strains, Phase II (KMG-II): from individual species to whole genera.</title>
        <authorList>
            <person name="Goeker M."/>
        </authorList>
    </citation>
    <scope>NUCLEOTIDE SEQUENCE [LARGE SCALE GENOMIC DNA]</scope>
    <source>
        <strain evidence="3 4">DSM 45791</strain>
    </source>
</reference>
<protein>
    <submittedName>
        <fullName evidence="3">Histidine kinase-like protein</fullName>
    </submittedName>
</protein>
<proteinExistence type="predicted"/>
<dbReference type="PROSITE" id="PS50801">
    <property type="entry name" value="STAS"/>
    <property type="match status" value="1"/>
</dbReference>
<dbReference type="GO" id="GO:0004674">
    <property type="term" value="F:protein serine/threonine kinase activity"/>
    <property type="evidence" value="ECO:0007669"/>
    <property type="project" value="UniProtKB-KW"/>
</dbReference>
<dbReference type="InterPro" id="IPR003594">
    <property type="entry name" value="HATPase_dom"/>
</dbReference>
<comment type="caution">
    <text evidence="3">The sequence shown here is derived from an EMBL/GenBank/DDBJ whole genome shotgun (WGS) entry which is preliminary data.</text>
</comment>
<dbReference type="Proteomes" id="UP000256269">
    <property type="component" value="Unassembled WGS sequence"/>
</dbReference>
<dbReference type="Pfam" id="PF01740">
    <property type="entry name" value="STAS"/>
    <property type="match status" value="1"/>
</dbReference>
<keyword evidence="4" id="KW-1185">Reference proteome</keyword>
<dbReference type="Gene3D" id="3.30.565.10">
    <property type="entry name" value="Histidine kinase-like ATPase, C-terminal domain"/>
    <property type="match status" value="1"/>
</dbReference>
<dbReference type="RefSeq" id="WP_116178663.1">
    <property type="nucleotide sequence ID" value="NZ_CP144375.1"/>
</dbReference>
<name>A0A3E0H7B4_9PSEU</name>
<evidence type="ECO:0000256" key="1">
    <source>
        <dbReference type="ARBA" id="ARBA00022527"/>
    </source>
</evidence>
<gene>
    <name evidence="3" type="ORF">BCF44_113184</name>
</gene>
<dbReference type="SUPFAM" id="SSF52091">
    <property type="entry name" value="SpoIIaa-like"/>
    <property type="match status" value="1"/>
</dbReference>
<dbReference type="InterPro" id="IPR050267">
    <property type="entry name" value="Anti-sigma-factor_SerPK"/>
</dbReference>
<sequence length="249" mass="26178">MTIRTNLDIDVSPRGKALLVRLVGDLGLATVTDVRNALLKCVADEPSGVIVQLDRTTVLTPLALSVFGVVARKASDWPGVQVVLVARPGHTRELLRRGAVDRFVPTFALVAEAVRALHDTPARQLATLELPPAAGSAAAARRFVTDTLTGWGLDALVEDACLIASELVENAVEHARSVAKVRLELRRGLLTVAVRDASAARPARLEPGAVVNGGRGIFIVDTLSKAWGTTPTWDGGKVVWAALAVAAGA</sequence>
<dbReference type="CDD" id="cd07043">
    <property type="entry name" value="STAS_anti-anti-sigma_factors"/>
    <property type="match status" value="1"/>
</dbReference>
<dbReference type="AlphaFoldDB" id="A0A3E0H7B4"/>
<dbReference type="EMBL" id="QUNO01000013">
    <property type="protein sequence ID" value="REH39329.1"/>
    <property type="molecule type" value="Genomic_DNA"/>
</dbReference>
<organism evidence="3 4">
    <name type="scientific">Kutzneria buriramensis</name>
    <dbReference type="NCBI Taxonomy" id="1045776"/>
    <lineage>
        <taxon>Bacteria</taxon>
        <taxon>Bacillati</taxon>
        <taxon>Actinomycetota</taxon>
        <taxon>Actinomycetes</taxon>
        <taxon>Pseudonocardiales</taxon>
        <taxon>Pseudonocardiaceae</taxon>
        <taxon>Kutzneria</taxon>
    </lineage>
</organism>
<evidence type="ECO:0000313" key="4">
    <source>
        <dbReference type="Proteomes" id="UP000256269"/>
    </source>
</evidence>
<evidence type="ECO:0000259" key="2">
    <source>
        <dbReference type="PROSITE" id="PS50801"/>
    </source>
</evidence>
<keyword evidence="3" id="KW-0808">Transferase</keyword>
<dbReference type="PANTHER" id="PTHR35526">
    <property type="entry name" value="ANTI-SIGMA-F FACTOR RSBW-RELATED"/>
    <property type="match status" value="1"/>
</dbReference>
<evidence type="ECO:0000313" key="3">
    <source>
        <dbReference type="EMBL" id="REH39329.1"/>
    </source>
</evidence>
<keyword evidence="1" id="KW-0723">Serine/threonine-protein kinase</keyword>
<dbReference type="Gene3D" id="3.30.750.24">
    <property type="entry name" value="STAS domain"/>
    <property type="match status" value="1"/>
</dbReference>
<dbReference type="CDD" id="cd16936">
    <property type="entry name" value="HATPase_RsbW-like"/>
    <property type="match status" value="1"/>
</dbReference>
<keyword evidence="3" id="KW-0418">Kinase</keyword>
<dbReference type="InterPro" id="IPR002645">
    <property type="entry name" value="STAS_dom"/>
</dbReference>